<feature type="compositionally biased region" description="Polar residues" evidence="7">
    <location>
        <begin position="645"/>
        <end position="657"/>
    </location>
</feature>
<feature type="transmembrane region" description="Helical" evidence="8">
    <location>
        <begin position="80"/>
        <end position="98"/>
    </location>
</feature>
<dbReference type="Gene3D" id="3.40.50.720">
    <property type="entry name" value="NAD(P)-binding Rossmann-like Domain"/>
    <property type="match status" value="1"/>
</dbReference>
<feature type="region of interest" description="Disordered" evidence="7">
    <location>
        <begin position="623"/>
        <end position="657"/>
    </location>
</feature>
<feature type="transmembrane region" description="Helical" evidence="8">
    <location>
        <begin position="406"/>
        <end position="426"/>
    </location>
</feature>
<dbReference type="EMBL" id="JAPDDS010000016">
    <property type="protein sequence ID" value="MCW1887304.1"/>
    <property type="molecule type" value="Genomic_DNA"/>
</dbReference>
<feature type="transmembrane region" description="Helical" evidence="8">
    <location>
        <begin position="164"/>
        <end position="182"/>
    </location>
</feature>
<accession>A0ABT3FUN4</accession>
<dbReference type="InterPro" id="IPR000715">
    <property type="entry name" value="Glycosyl_transferase_4"/>
</dbReference>
<feature type="transmembrane region" description="Helical" evidence="8">
    <location>
        <begin position="438"/>
        <end position="459"/>
    </location>
</feature>
<keyword evidence="6 8" id="KW-0472">Membrane</keyword>
<feature type="transmembrane region" description="Helical" evidence="8">
    <location>
        <begin position="47"/>
        <end position="68"/>
    </location>
</feature>
<feature type="transmembrane region" description="Helical" evidence="8">
    <location>
        <begin position="6"/>
        <end position="26"/>
    </location>
</feature>
<name>A0ABT3FUN4_9BACT</name>
<dbReference type="Pfam" id="PF00953">
    <property type="entry name" value="Glycos_transf_4"/>
    <property type="match status" value="1"/>
</dbReference>
<evidence type="ECO:0000256" key="5">
    <source>
        <dbReference type="ARBA" id="ARBA00022989"/>
    </source>
</evidence>
<evidence type="ECO:0000256" key="7">
    <source>
        <dbReference type="SAM" id="MobiDB-lite"/>
    </source>
</evidence>
<keyword evidence="4 8" id="KW-0812">Transmembrane</keyword>
<protein>
    <recommendedName>
        <fullName evidence="11">Undecaprenyl/decaprenyl-phosphate alpha-N-acetylglucosaminyl 1-phosphate transferase</fullName>
    </recommendedName>
</protein>
<evidence type="ECO:0000256" key="2">
    <source>
        <dbReference type="ARBA" id="ARBA00022475"/>
    </source>
</evidence>
<evidence type="ECO:0000313" key="9">
    <source>
        <dbReference type="EMBL" id="MCW1887304.1"/>
    </source>
</evidence>
<dbReference type="CDD" id="cd06853">
    <property type="entry name" value="GT_WecA_like"/>
    <property type="match status" value="1"/>
</dbReference>
<evidence type="ECO:0000256" key="8">
    <source>
        <dbReference type="SAM" id="Phobius"/>
    </source>
</evidence>
<proteinExistence type="predicted"/>
<feature type="transmembrane region" description="Helical" evidence="8">
    <location>
        <begin position="374"/>
        <end position="394"/>
    </location>
</feature>
<reference evidence="9 10" key="1">
    <citation type="submission" date="2022-10" db="EMBL/GenBank/DDBJ databases">
        <title>Luteolibacter flavescens strain MCCC 1K03193, whole genome shotgun sequencing project.</title>
        <authorList>
            <person name="Zhao G."/>
            <person name="Shen L."/>
        </authorList>
    </citation>
    <scope>NUCLEOTIDE SEQUENCE [LARGE SCALE GENOMIC DNA]</scope>
    <source>
        <strain evidence="9 10">MCCC 1K03193</strain>
    </source>
</reference>
<dbReference type="RefSeq" id="WP_264503260.1">
    <property type="nucleotide sequence ID" value="NZ_JAPDDS010000016.1"/>
</dbReference>
<dbReference type="InterPro" id="IPR018480">
    <property type="entry name" value="PNAcMuramoyl-5peptid_Trfase_CS"/>
</dbReference>
<keyword evidence="3" id="KW-0808">Transferase</keyword>
<evidence type="ECO:0008006" key="11">
    <source>
        <dbReference type="Google" id="ProtNLM"/>
    </source>
</evidence>
<organism evidence="9 10">
    <name type="scientific">Luteolibacter flavescens</name>
    <dbReference type="NCBI Taxonomy" id="1859460"/>
    <lineage>
        <taxon>Bacteria</taxon>
        <taxon>Pseudomonadati</taxon>
        <taxon>Verrucomicrobiota</taxon>
        <taxon>Verrucomicrobiia</taxon>
        <taxon>Verrucomicrobiales</taxon>
        <taxon>Verrucomicrobiaceae</taxon>
        <taxon>Luteolibacter</taxon>
    </lineage>
</organism>
<evidence type="ECO:0000256" key="4">
    <source>
        <dbReference type="ARBA" id="ARBA00022692"/>
    </source>
</evidence>
<evidence type="ECO:0000256" key="1">
    <source>
        <dbReference type="ARBA" id="ARBA00004651"/>
    </source>
</evidence>
<feature type="transmembrane region" description="Helical" evidence="8">
    <location>
        <begin position="303"/>
        <end position="323"/>
    </location>
</feature>
<keyword evidence="5 8" id="KW-1133">Transmembrane helix</keyword>
<feature type="transmembrane region" description="Helical" evidence="8">
    <location>
        <begin position="212"/>
        <end position="231"/>
    </location>
</feature>
<dbReference type="SUPFAM" id="SSF53335">
    <property type="entry name" value="S-adenosyl-L-methionine-dependent methyltransferases"/>
    <property type="match status" value="1"/>
</dbReference>
<feature type="transmembrane region" description="Helical" evidence="8">
    <location>
        <begin position="329"/>
        <end position="353"/>
    </location>
</feature>
<dbReference type="PROSITE" id="PS01348">
    <property type="entry name" value="MRAY_2"/>
    <property type="match status" value="1"/>
</dbReference>
<keyword evidence="10" id="KW-1185">Reference proteome</keyword>
<comment type="subcellular location">
    <subcellularLocation>
        <location evidence="1">Cell membrane</location>
        <topology evidence="1">Multi-pass membrane protein</topology>
    </subcellularLocation>
</comment>
<dbReference type="InterPro" id="IPR029063">
    <property type="entry name" value="SAM-dependent_MTases_sf"/>
</dbReference>
<dbReference type="PANTHER" id="PTHR22926">
    <property type="entry name" value="PHOSPHO-N-ACETYLMURAMOYL-PENTAPEPTIDE-TRANSFERASE"/>
    <property type="match status" value="1"/>
</dbReference>
<sequence>MSETTWSWLTLALLLPVSLGFTRLMIYLGPKLGLIDVPDERRIHTKLIPRAGGIAVFLTMLIGMVLLHAKGHAGILGGKWMMHFLAGSTILVVTGIADDRYGISAWVKLGVQILASAVMFSHNPSSAGLFMGFQIPWFVDLGIHVFWTVALINAFNLIDGMDGLCGGLGTIALLILAALAAVGDRPENAFLISIMVVALLGFLRYNFHPARIFLGDTGSMLVGFFLASVGTETVGKHAVVAGLLMPLLVGGIPLLDVGLAVWRRGARRIAVSRPGQATIKIFGPDRDHLHHRLLNWGLTQRQAVVAIYAFAAVISLIALLPILGGANFLTLSVVGIVIIGLVGLRYIAPVEFLESGRGLRALIRKPRSSRMMMLCYLCYDAAALAGSFFAGWWILSKASRMPIDWIDAVSSASIFTGCTVAAMGFAKAHARRWTRASAHDFAECTTWLFCGAGISFTLLGMSQSDFSFHDLAVHCIALCMGATALFAPRSVGFLLQESVIDTMHRKRRLRSRSSKKGVIIYGAGDLGELFVCHLRLTPPDSWMDYHFIGFIDDNESLRGRRLRGFPILGSLEHLPTVVKQTGATSIMVTSSVISEEKWQAFESLARELGLEVQRWQPALEPENLIPGRNASTQAVAPPTGEIQPASESAATTGLTPA</sequence>
<dbReference type="Proteomes" id="UP001207930">
    <property type="component" value="Unassembled WGS sequence"/>
</dbReference>
<feature type="transmembrane region" description="Helical" evidence="8">
    <location>
        <begin position="105"/>
        <end position="123"/>
    </location>
</feature>
<comment type="caution">
    <text evidence="9">The sequence shown here is derived from an EMBL/GenBank/DDBJ whole genome shotgun (WGS) entry which is preliminary data.</text>
</comment>
<keyword evidence="2" id="KW-1003">Cell membrane</keyword>
<feature type="transmembrane region" description="Helical" evidence="8">
    <location>
        <begin position="135"/>
        <end position="157"/>
    </location>
</feature>
<evidence type="ECO:0000313" key="10">
    <source>
        <dbReference type="Proteomes" id="UP001207930"/>
    </source>
</evidence>
<evidence type="ECO:0000256" key="6">
    <source>
        <dbReference type="ARBA" id="ARBA00023136"/>
    </source>
</evidence>
<feature type="transmembrane region" description="Helical" evidence="8">
    <location>
        <begin position="471"/>
        <end position="496"/>
    </location>
</feature>
<feature type="transmembrane region" description="Helical" evidence="8">
    <location>
        <begin position="188"/>
        <end position="205"/>
    </location>
</feature>
<evidence type="ECO:0000256" key="3">
    <source>
        <dbReference type="ARBA" id="ARBA00022679"/>
    </source>
</evidence>
<gene>
    <name evidence="9" type="ORF">OKA04_21380</name>
</gene>
<dbReference type="PANTHER" id="PTHR22926:SF3">
    <property type="entry name" value="UNDECAPRENYL-PHOSPHATE ALPHA-N-ACETYLGLUCOSAMINYL 1-PHOSPHATE TRANSFERASE"/>
    <property type="match status" value="1"/>
</dbReference>
<feature type="transmembrane region" description="Helical" evidence="8">
    <location>
        <begin position="237"/>
        <end position="262"/>
    </location>
</feature>